<organism evidence="1 2">
    <name type="scientific">Sulfitobacter sediminis</name>
    <dbReference type="NCBI Taxonomy" id="3234186"/>
    <lineage>
        <taxon>Bacteria</taxon>
        <taxon>Pseudomonadati</taxon>
        <taxon>Pseudomonadota</taxon>
        <taxon>Alphaproteobacteria</taxon>
        <taxon>Rhodobacterales</taxon>
        <taxon>Roseobacteraceae</taxon>
        <taxon>Sulfitobacter</taxon>
    </lineage>
</organism>
<keyword evidence="2" id="KW-1185">Reference proteome</keyword>
<feature type="non-terminal residue" evidence="1">
    <location>
        <position position="1"/>
    </location>
</feature>
<dbReference type="EMBL" id="JBFNXX010000027">
    <property type="protein sequence ID" value="MEW9922008.1"/>
    <property type="molecule type" value="Genomic_DNA"/>
</dbReference>
<dbReference type="EC" id="5.4.-.-" evidence="1"/>
<dbReference type="InterPro" id="IPR013078">
    <property type="entry name" value="His_Pase_superF_clade-1"/>
</dbReference>
<dbReference type="GO" id="GO:0016853">
    <property type="term" value="F:isomerase activity"/>
    <property type="evidence" value="ECO:0007669"/>
    <property type="project" value="UniProtKB-KW"/>
</dbReference>
<dbReference type="InterPro" id="IPR029033">
    <property type="entry name" value="His_PPase_superfam"/>
</dbReference>
<dbReference type="Gene3D" id="3.40.50.1240">
    <property type="entry name" value="Phosphoglycerate mutase-like"/>
    <property type="match status" value="1"/>
</dbReference>
<dbReference type="CDD" id="cd07067">
    <property type="entry name" value="HP_PGM_like"/>
    <property type="match status" value="1"/>
</dbReference>
<dbReference type="SMART" id="SM00855">
    <property type="entry name" value="PGAM"/>
    <property type="match status" value="1"/>
</dbReference>
<comment type="caution">
    <text evidence="1">The sequence shown here is derived from an EMBL/GenBank/DDBJ whole genome shotgun (WGS) entry which is preliminary data.</text>
</comment>
<reference evidence="1 2" key="1">
    <citation type="submission" date="2024-07" db="EMBL/GenBank/DDBJ databases">
        <title>Marimonas sp.nov., isolated from tidal-flat sediment.</title>
        <authorList>
            <person name="Jayan J.N."/>
            <person name="Lee S.S."/>
        </authorList>
    </citation>
    <scope>NUCLEOTIDE SEQUENCE [LARGE SCALE GENOMIC DNA]</scope>
    <source>
        <strain evidence="1 2">MJW-29</strain>
    </source>
</reference>
<accession>A0ABV3RTX6</accession>
<dbReference type="Proteomes" id="UP001556098">
    <property type="component" value="Unassembled WGS sequence"/>
</dbReference>
<dbReference type="SUPFAM" id="SSF53254">
    <property type="entry name" value="Phosphoglycerate mutase-like"/>
    <property type="match status" value="1"/>
</dbReference>
<protein>
    <submittedName>
        <fullName evidence="1">Phosphoglycerate mutase family protein</fullName>
        <ecNumber evidence="1">5.4.-.-</ecNumber>
    </submittedName>
</protein>
<evidence type="ECO:0000313" key="2">
    <source>
        <dbReference type="Proteomes" id="UP001556098"/>
    </source>
</evidence>
<sequence>RQISLASGQVNQPITLRSSRVFQQHLDKADLAGPRGMKVRQLAGACSPAILRETAEGLEMRLLLSTLFAAMLVSSAAAAQEAVYVIRHAEKELIGEDPSITDDGRVRAAAWAEMLRHIELDVVFTSDAKRTRETGNIIANSLELPTHAVDRTDTAGLIDLLSFDHEQDTVLVVGHAETIPGILEGLGVFTNIDISQTDFANLFIVLQPGADDTRLIRIRMP</sequence>
<dbReference type="Pfam" id="PF00300">
    <property type="entry name" value="His_Phos_1"/>
    <property type="match status" value="1"/>
</dbReference>
<dbReference type="RefSeq" id="WP_367879707.1">
    <property type="nucleotide sequence ID" value="NZ_JBFNXX010000027.1"/>
</dbReference>
<name>A0ABV3RTX6_9RHOB</name>
<evidence type="ECO:0000313" key="1">
    <source>
        <dbReference type="EMBL" id="MEW9922008.1"/>
    </source>
</evidence>
<keyword evidence="1" id="KW-0413">Isomerase</keyword>
<gene>
    <name evidence="1" type="ORF">AB2B41_20580</name>
</gene>
<proteinExistence type="predicted"/>